<evidence type="ECO:0000313" key="2">
    <source>
        <dbReference type="Proteomes" id="UP000006427"/>
    </source>
</evidence>
<reference evidence="1 2" key="1">
    <citation type="journal article" date="2010" name="Stand. Genomic Sci.">
        <title>Permanent draft genome sequence of Dethiosulfovibrio peptidovorans type strain (SEBR 4207).</title>
        <authorList>
            <person name="Labutti K."/>
            <person name="Mayilraj S."/>
            <person name="Clum A."/>
            <person name="Lucas S."/>
            <person name="Glavina Del Rio T."/>
            <person name="Nolan M."/>
            <person name="Tice H."/>
            <person name="Cheng J.F."/>
            <person name="Pitluck S."/>
            <person name="Liolios K."/>
            <person name="Ivanova N."/>
            <person name="Mavromatis K."/>
            <person name="Mikhailova N."/>
            <person name="Pati A."/>
            <person name="Goodwin L."/>
            <person name="Chen A."/>
            <person name="Palaniappan K."/>
            <person name="Land M."/>
            <person name="Hauser L."/>
            <person name="Chang Y.J."/>
            <person name="Jeffries C.D."/>
            <person name="Rohde M."/>
            <person name="Spring S."/>
            <person name="Goker M."/>
            <person name="Woyke T."/>
            <person name="Bristow J."/>
            <person name="Eisen J.A."/>
            <person name="Markowitz V."/>
            <person name="Hugenholtz P."/>
            <person name="Kyrpides N.C."/>
            <person name="Klenk H.P."/>
            <person name="Lapidus A."/>
        </authorList>
    </citation>
    <scope>NUCLEOTIDE SEQUENCE [LARGE SCALE GENOMIC DNA]</scope>
    <source>
        <strain evidence="1 2">DSM 11002</strain>
    </source>
</reference>
<dbReference type="Proteomes" id="UP000006427">
    <property type="component" value="Unassembled WGS sequence"/>
</dbReference>
<dbReference type="PaxDb" id="469381-Dpep_2222"/>
<name>D2Z3Y3_9BACT</name>
<gene>
    <name evidence="1" type="ORF">Dpep_2222</name>
</gene>
<sequence length="209" mass="24022">MAVSDRSDLEDFLSSIRKEGEERLERKRSEIEDRIADMIALRRREVESLMKDMREKQRRKIESMRRESRLKLRGEMQRAVEDIQRELAKKVRIALEKRLDSLTISESDYRASVEALTDEALSVLGEDASFSVSPSLVDCLSRDGRAPLPLDEDGWGGCVAVDREGGAVVDNTFRSRLDKVFQRAIGELAVRFDEVMERHPDVRGRLRLS</sequence>
<dbReference type="SUPFAM" id="SSF160527">
    <property type="entry name" value="V-type ATPase subunit E-like"/>
    <property type="match status" value="1"/>
</dbReference>
<dbReference type="EMBL" id="ABTR02000001">
    <property type="protein sequence ID" value="EFC92244.1"/>
    <property type="molecule type" value="Genomic_DNA"/>
</dbReference>
<dbReference type="Gene3D" id="3.30.2320.30">
    <property type="entry name" value="ATP synthase, E subunit, C-terminal"/>
    <property type="match status" value="1"/>
</dbReference>
<dbReference type="InterPro" id="IPR038495">
    <property type="entry name" value="ATPase_E_C"/>
</dbReference>
<keyword evidence="2" id="KW-1185">Reference proteome</keyword>
<proteinExistence type="predicted"/>
<dbReference type="AlphaFoldDB" id="D2Z3Y3"/>
<dbReference type="eggNOG" id="COG1390">
    <property type="taxonomic scope" value="Bacteria"/>
</dbReference>
<dbReference type="RefSeq" id="WP_005662146.1">
    <property type="nucleotide sequence ID" value="NZ_ABTR02000001.1"/>
</dbReference>
<organism evidence="1 2">
    <name type="scientific">Dethiosulfovibrio peptidovorans DSM 11002</name>
    <dbReference type="NCBI Taxonomy" id="469381"/>
    <lineage>
        <taxon>Bacteria</taxon>
        <taxon>Thermotogati</taxon>
        <taxon>Synergistota</taxon>
        <taxon>Synergistia</taxon>
        <taxon>Synergistales</taxon>
        <taxon>Dethiosulfovibrionaceae</taxon>
        <taxon>Dethiosulfovibrio</taxon>
    </lineage>
</organism>
<accession>D2Z3Y3</accession>
<dbReference type="OrthoDB" id="5348at2"/>
<comment type="caution">
    <text evidence="1">The sequence shown here is derived from an EMBL/GenBank/DDBJ whole genome shotgun (WGS) entry which is preliminary data.</text>
</comment>
<dbReference type="STRING" id="469381.Dpep_2222"/>
<protein>
    <submittedName>
        <fullName evidence="1">H+transporting two-sector ATPase E subunit</fullName>
    </submittedName>
</protein>
<evidence type="ECO:0000313" key="1">
    <source>
        <dbReference type="EMBL" id="EFC92244.1"/>
    </source>
</evidence>